<dbReference type="InterPro" id="IPR048395">
    <property type="entry name" value="Glyco_hydro_31_C"/>
</dbReference>
<dbReference type="PANTHER" id="PTHR43863">
    <property type="entry name" value="HYDROLASE, PUTATIVE (AFU_ORTHOLOGUE AFUA_1G03140)-RELATED"/>
    <property type="match status" value="1"/>
</dbReference>
<feature type="chain" id="PRO_5009246490" evidence="3">
    <location>
        <begin position="27"/>
        <end position="905"/>
    </location>
</feature>
<dbReference type="GO" id="GO:0030246">
    <property type="term" value="F:carbohydrate binding"/>
    <property type="evidence" value="ECO:0007669"/>
    <property type="project" value="InterPro"/>
</dbReference>
<evidence type="ECO:0000259" key="4">
    <source>
        <dbReference type="PROSITE" id="PS51175"/>
    </source>
</evidence>
<dbReference type="PROSITE" id="PS51175">
    <property type="entry name" value="CBM6"/>
    <property type="match status" value="1"/>
</dbReference>
<dbReference type="SUPFAM" id="SSF49785">
    <property type="entry name" value="Galactose-binding domain-like"/>
    <property type="match status" value="1"/>
</dbReference>
<dbReference type="Gene3D" id="3.20.20.80">
    <property type="entry name" value="Glycosidases"/>
    <property type="match status" value="1"/>
</dbReference>
<dbReference type="STRING" id="211114.SAMN04489726_5356"/>
<dbReference type="InterPro" id="IPR005084">
    <property type="entry name" value="CBM6"/>
</dbReference>
<dbReference type="Proteomes" id="UP000183376">
    <property type="component" value="Chromosome I"/>
</dbReference>
<reference evidence="5 6" key="1">
    <citation type="submission" date="2016-10" db="EMBL/GenBank/DDBJ databases">
        <authorList>
            <person name="de Groot N.N."/>
        </authorList>
    </citation>
    <scope>NUCLEOTIDE SEQUENCE [LARGE SCALE GENOMIC DNA]</scope>
    <source>
        <strain evidence="5 6">DSM 44149</strain>
    </source>
</reference>
<dbReference type="InterPro" id="IPR033403">
    <property type="entry name" value="DUF5110"/>
</dbReference>
<dbReference type="Pfam" id="PF17137">
    <property type="entry name" value="DUF5110"/>
    <property type="match status" value="1"/>
</dbReference>
<dbReference type="PANTHER" id="PTHR43863:SF2">
    <property type="entry name" value="MALTASE-GLUCOAMYLASE"/>
    <property type="match status" value="1"/>
</dbReference>
<protein>
    <submittedName>
        <fullName evidence="5">Glycosyl hydrolases family 31</fullName>
    </submittedName>
</protein>
<dbReference type="InterPro" id="IPR013780">
    <property type="entry name" value="Glyco_hydro_b"/>
</dbReference>
<dbReference type="GO" id="GO:0005975">
    <property type="term" value="P:carbohydrate metabolic process"/>
    <property type="evidence" value="ECO:0007669"/>
    <property type="project" value="InterPro"/>
</dbReference>
<evidence type="ECO:0000313" key="5">
    <source>
        <dbReference type="EMBL" id="SDN17893.1"/>
    </source>
</evidence>
<dbReference type="InterPro" id="IPR017853">
    <property type="entry name" value="GH"/>
</dbReference>
<comment type="similarity">
    <text evidence="1 2">Belongs to the glycosyl hydrolase 31 family.</text>
</comment>
<dbReference type="SUPFAM" id="SSF51445">
    <property type="entry name" value="(Trans)glycosidases"/>
    <property type="match status" value="1"/>
</dbReference>
<name>A0A1G9ZBP8_ALLAB</name>
<dbReference type="Pfam" id="PF21365">
    <property type="entry name" value="Glyco_hydro_31_3rd"/>
    <property type="match status" value="1"/>
</dbReference>
<dbReference type="RefSeq" id="WP_063766516.1">
    <property type="nucleotide sequence ID" value="NZ_JOEF01000002.1"/>
</dbReference>
<dbReference type="AlphaFoldDB" id="A0A1G9ZBP8"/>
<dbReference type="InterPro" id="IPR051816">
    <property type="entry name" value="Glycosyl_Hydrolase_31"/>
</dbReference>
<dbReference type="eggNOG" id="COG1501">
    <property type="taxonomic scope" value="Bacteria"/>
</dbReference>
<feature type="domain" description="CBM6" evidence="4">
    <location>
        <begin position="135"/>
        <end position="261"/>
    </location>
</feature>
<dbReference type="EMBL" id="LT629701">
    <property type="protein sequence ID" value="SDN17893.1"/>
    <property type="molecule type" value="Genomic_DNA"/>
</dbReference>
<keyword evidence="6" id="KW-1185">Reference proteome</keyword>
<evidence type="ECO:0000256" key="2">
    <source>
        <dbReference type="RuleBase" id="RU361185"/>
    </source>
</evidence>
<dbReference type="Gene3D" id="2.60.120.260">
    <property type="entry name" value="Galactose-binding domain-like"/>
    <property type="match status" value="1"/>
</dbReference>
<keyword evidence="2" id="KW-0326">Glycosidase</keyword>
<dbReference type="OrthoDB" id="176168at2"/>
<feature type="signal peptide" evidence="3">
    <location>
        <begin position="1"/>
        <end position="26"/>
    </location>
</feature>
<organism evidence="5 6">
    <name type="scientific">Allokutzneria albata</name>
    <name type="common">Kibdelosporangium albatum</name>
    <dbReference type="NCBI Taxonomy" id="211114"/>
    <lineage>
        <taxon>Bacteria</taxon>
        <taxon>Bacillati</taxon>
        <taxon>Actinomycetota</taxon>
        <taxon>Actinomycetes</taxon>
        <taxon>Pseudonocardiales</taxon>
        <taxon>Pseudonocardiaceae</taxon>
        <taxon>Allokutzneria</taxon>
    </lineage>
</organism>
<dbReference type="SUPFAM" id="SSF51011">
    <property type="entry name" value="Glycosyl hydrolase domain"/>
    <property type="match status" value="1"/>
</dbReference>
<keyword evidence="2 5" id="KW-0378">Hydrolase</keyword>
<dbReference type="Gene3D" id="2.60.40.1180">
    <property type="entry name" value="Golgi alpha-mannosidase II"/>
    <property type="match status" value="2"/>
</dbReference>
<dbReference type="InterPro" id="IPR008979">
    <property type="entry name" value="Galactose-bd-like_sf"/>
</dbReference>
<proteinExistence type="inferred from homology"/>
<keyword evidence="3" id="KW-0732">Signal</keyword>
<gene>
    <name evidence="5" type="ORF">SAMN04489726_5356</name>
</gene>
<evidence type="ECO:0000256" key="1">
    <source>
        <dbReference type="ARBA" id="ARBA00007806"/>
    </source>
</evidence>
<sequence length="905" mass="100165">MKLRRTPLAVAMVTAVVFVSAAPVQAHTGASSVVSGSARFEVLSPTLIRMEYAGDRRFEERPTFNAINRQFPRASFSKTQQNGLLIIKTGKLTLQYRLNSGPFSQDNLRVDLMAGPMAVTARPAWELVGSCDYDKLCEAETQRNVNGAIVADEHPGFTGRGYVAGLTRRNSTIAWTAKKVPAGKHSVQVRYANAVPSGEPQTMTVTAGDVTVPIPLAPTGGWDKRAVARVAVDLPAGAPAMSVKCTEVGRCGVDIDSVALTPVDAEYPTPADPAHAAANLGGWRRSLDEADGPRALYEGMLSRDGWYLLNDTETGIMQPNGSVAPRPKRTTDYQDGYFFGYGHDYRQGLRDLRDLTGPSVLLPRWTFGNWYSRYYAHSDADYRDEIVPAFRANKVPLDALVVDTDFKAPNKWNGWDWDPKYFPDPKGFFDWAHREGIKVSLNIHPSIATSDPRYAEVKAELDRDLRVGLCNLPEECRVFDLSNPAESTAYFNLHRKFEEQGLDVWWPDSCCDGSFARGEGISPDSVLNMQYAKRADDQGKRGFSWNRSGSGFGGYALTPAFPAGPWAEHRYTVDTSMDTTSTWELLSFASYYTIRRGNIGMPYESHDIGAHNYPENGNKLPEDMYARWVQFGTFQPLLRLHSNHGVRLPWDYAEQARASATKFLQLREALVPYTYSLARQAHDTGLPMTRGMYLNYPEHEDAYRFDRQYLYGDDVLVAPVTSPGTSDVRTKVWFPPGTWTDYFTGKRYTGPAVQEVTTDLSTMPVFLRGGGILPTRTDYVDHSGQRPLDQVTLDVATGGIGSFSLYEDAGDGHGYRNGEFGRTEIRYTEREGSATLTILPRVGTFPGAVPDRTWTVNFRNVAGPPQAVSVAGTSTPFTYDAPTRTLTVKLKAAAGAQTTLTTTPR</sequence>
<dbReference type="Pfam" id="PF01055">
    <property type="entry name" value="Glyco_hydro_31_2nd"/>
    <property type="match status" value="1"/>
</dbReference>
<evidence type="ECO:0000313" key="6">
    <source>
        <dbReference type="Proteomes" id="UP000183376"/>
    </source>
</evidence>
<dbReference type="InterPro" id="IPR000322">
    <property type="entry name" value="Glyco_hydro_31_TIM"/>
</dbReference>
<dbReference type="GO" id="GO:0004553">
    <property type="term" value="F:hydrolase activity, hydrolyzing O-glycosyl compounds"/>
    <property type="evidence" value="ECO:0007669"/>
    <property type="project" value="InterPro"/>
</dbReference>
<accession>A0A1G9ZBP8</accession>
<evidence type="ECO:0000256" key="3">
    <source>
        <dbReference type="SAM" id="SignalP"/>
    </source>
</evidence>